<accession>A0A645D4W8</accession>
<dbReference type="AlphaFoldDB" id="A0A645D4W8"/>
<organism evidence="1">
    <name type="scientific">bioreactor metagenome</name>
    <dbReference type="NCBI Taxonomy" id="1076179"/>
    <lineage>
        <taxon>unclassified sequences</taxon>
        <taxon>metagenomes</taxon>
        <taxon>ecological metagenomes</taxon>
    </lineage>
</organism>
<gene>
    <name evidence="1" type="ORF">SDC9_131498</name>
</gene>
<evidence type="ECO:0000313" key="1">
    <source>
        <dbReference type="EMBL" id="MPM84426.1"/>
    </source>
</evidence>
<protein>
    <submittedName>
        <fullName evidence="1">Uncharacterized protein</fullName>
    </submittedName>
</protein>
<sequence length="179" mass="19168">MPETVREMAAGVQAHAHQPLVAERITQLVPVGLIEVVDGLRVVLLQSRTLDQVRQDRPVGDQVGVDAGMRLGVGVLGAEQFASVLGGHRLDGVDVLAACVEAVTDGSFGVFVRQPGAQTQQRRQRRVVLGRNELQRMPLVVQFSLDRLGDAWFGLTDKGQHCLVGGGGEGSRVGHGHSR</sequence>
<dbReference type="EMBL" id="VSSQ01032977">
    <property type="protein sequence ID" value="MPM84426.1"/>
    <property type="molecule type" value="Genomic_DNA"/>
</dbReference>
<comment type="caution">
    <text evidence="1">The sequence shown here is derived from an EMBL/GenBank/DDBJ whole genome shotgun (WGS) entry which is preliminary data.</text>
</comment>
<proteinExistence type="predicted"/>
<reference evidence="1" key="1">
    <citation type="submission" date="2019-08" db="EMBL/GenBank/DDBJ databases">
        <authorList>
            <person name="Kucharzyk K."/>
            <person name="Murdoch R.W."/>
            <person name="Higgins S."/>
            <person name="Loffler F."/>
        </authorList>
    </citation>
    <scope>NUCLEOTIDE SEQUENCE</scope>
</reference>
<name>A0A645D4W8_9ZZZZ</name>